<evidence type="ECO:0000313" key="2">
    <source>
        <dbReference type="EMBL" id="GES75698.1"/>
    </source>
</evidence>
<name>A0A2Z6S7Z9_9GLOM</name>
<dbReference type="AlphaFoldDB" id="A0A2Z6S7Z9"/>
<organism evidence="1 3">
    <name type="scientific">Rhizophagus clarus</name>
    <dbReference type="NCBI Taxonomy" id="94130"/>
    <lineage>
        <taxon>Eukaryota</taxon>
        <taxon>Fungi</taxon>
        <taxon>Fungi incertae sedis</taxon>
        <taxon>Mucoromycota</taxon>
        <taxon>Glomeromycotina</taxon>
        <taxon>Glomeromycetes</taxon>
        <taxon>Glomerales</taxon>
        <taxon>Glomeraceae</taxon>
        <taxon>Rhizophagus</taxon>
    </lineage>
</organism>
<dbReference type="OrthoDB" id="2444741at2759"/>
<sequence>MNSPYLTEDCINHILKYLQYHHSTLFNCILVNRFWCRAAIPLLYADPFVRTNKKDYLIILTLITCFNKEEISRLNNKIKLIDIEYEPLFKYTKYVKNYYSDRVNSKITKWIEHQHSNIQDKIPKNIYSSFHQLILNHCVNIEQINISIDLVIKSNPEFNIPASNLTKLNSLTLNNLSYLNQEIGKEFLSNIEVHCLNLKELSISSGTWFGIIVPVIMEKLCAIIQKQNNLGGFKVLHSLLNNDNIIFLSLENQKHSLVSIEFSYINFSNISFKNFINLCNLNYLKFHKCYDSTNQLVRYEILKFASFKLKKLAFYSNDWNKNIESTMIKYLGASLQSLSICERSITFRIIQNISIYCLNLLTLETTIIGNIDNVEISYFKNLKVRSLDFRIFFYDDMSVEHLARLANNISINVKEIFFTPFSNVQLWLKIFLENCHNYLEKISLKTSLTDFEEFFNIILNYVKKSNNSLKILSIVCVSRILNNEESRLLDEIRMKGVTIVIDF</sequence>
<dbReference type="Proteomes" id="UP000247702">
    <property type="component" value="Unassembled WGS sequence"/>
</dbReference>
<comment type="caution">
    <text evidence="1">The sequence shown here is derived from an EMBL/GenBank/DDBJ whole genome shotgun (WGS) entry which is preliminary data.</text>
</comment>
<dbReference type="Proteomes" id="UP000615446">
    <property type="component" value="Unassembled WGS sequence"/>
</dbReference>
<gene>
    <name evidence="2" type="ORF">RCL2_000311800</name>
    <name evidence="1" type="ORF">RclHR1_08650006</name>
</gene>
<proteinExistence type="predicted"/>
<dbReference type="EMBL" id="BEXD01004276">
    <property type="protein sequence ID" value="GBC09163.1"/>
    <property type="molecule type" value="Genomic_DNA"/>
</dbReference>
<dbReference type="STRING" id="94130.A0A2Z6S7Z9"/>
<dbReference type="EMBL" id="BLAL01000017">
    <property type="protein sequence ID" value="GES75698.1"/>
    <property type="molecule type" value="Genomic_DNA"/>
</dbReference>
<protein>
    <recommendedName>
        <fullName evidence="4">F-box domain-containing protein</fullName>
    </recommendedName>
</protein>
<evidence type="ECO:0000313" key="3">
    <source>
        <dbReference type="Proteomes" id="UP000247702"/>
    </source>
</evidence>
<reference evidence="2" key="2">
    <citation type="submission" date="2019-10" db="EMBL/GenBank/DDBJ databases">
        <title>Conservation and host-specific expression of non-tandemly repeated heterogenous ribosome RNA gene in arbuscular mycorrhizal fungi.</title>
        <authorList>
            <person name="Maeda T."/>
            <person name="Kobayashi Y."/>
            <person name="Nakagawa T."/>
            <person name="Ezawa T."/>
            <person name="Yamaguchi K."/>
            <person name="Bino T."/>
            <person name="Nishimoto Y."/>
            <person name="Shigenobu S."/>
            <person name="Kawaguchi M."/>
        </authorList>
    </citation>
    <scope>NUCLEOTIDE SEQUENCE</scope>
    <source>
        <strain evidence="2">HR1</strain>
    </source>
</reference>
<keyword evidence="3" id="KW-1185">Reference proteome</keyword>
<dbReference type="Gene3D" id="3.80.10.10">
    <property type="entry name" value="Ribonuclease Inhibitor"/>
    <property type="match status" value="1"/>
</dbReference>
<evidence type="ECO:0008006" key="4">
    <source>
        <dbReference type="Google" id="ProtNLM"/>
    </source>
</evidence>
<dbReference type="InterPro" id="IPR032675">
    <property type="entry name" value="LRR_dom_sf"/>
</dbReference>
<accession>A0A2Z6S7Z9</accession>
<evidence type="ECO:0000313" key="1">
    <source>
        <dbReference type="EMBL" id="GBC09163.1"/>
    </source>
</evidence>
<reference evidence="1 3" key="1">
    <citation type="submission" date="2017-11" db="EMBL/GenBank/DDBJ databases">
        <title>The genome of Rhizophagus clarus HR1 reveals common genetic basis of auxotrophy among arbuscular mycorrhizal fungi.</title>
        <authorList>
            <person name="Kobayashi Y."/>
        </authorList>
    </citation>
    <scope>NUCLEOTIDE SEQUENCE [LARGE SCALE GENOMIC DNA]</scope>
    <source>
        <strain evidence="1 3">HR1</strain>
    </source>
</reference>